<dbReference type="EMBL" id="CAKOGP040001968">
    <property type="protein sequence ID" value="CAJ1958104.1"/>
    <property type="molecule type" value="Genomic_DNA"/>
</dbReference>
<accession>A0AAD2FZJ0</accession>
<dbReference type="Proteomes" id="UP001295423">
    <property type="component" value="Unassembled WGS sequence"/>
</dbReference>
<evidence type="ECO:0000313" key="2">
    <source>
        <dbReference type="Proteomes" id="UP001295423"/>
    </source>
</evidence>
<protein>
    <submittedName>
        <fullName evidence="1">Uncharacterized protein</fullName>
    </submittedName>
</protein>
<dbReference type="AlphaFoldDB" id="A0AAD2FZJ0"/>
<sequence length="234" mass="26457">MSVAPKDIMNFVCLLSSLTHDFKKRQKGEKKITFEHVVPSCVIEMGKESRVHSGERILKRAIRNTLDPGTQRVDSAKFIFGYFQGDPCLVVLDHKVKASMRNAEYSVECAFTAEHLVASACKCKAGCRNRSLANLGTQRVFCTLGLFPLLQLSHLLFTFLAEHLLYELRIRLGRDEEAFSRLDIEDRTRKVQSVGIALLETIHWKLLDRSSSTRPIGQTDKCPFGPFIRGIPMS</sequence>
<keyword evidence="2" id="KW-1185">Reference proteome</keyword>
<name>A0AAD2FZJ0_9STRA</name>
<evidence type="ECO:0000313" key="1">
    <source>
        <dbReference type="EMBL" id="CAJ1958104.1"/>
    </source>
</evidence>
<gene>
    <name evidence="1" type="ORF">CYCCA115_LOCUS17028</name>
</gene>
<reference evidence="1" key="1">
    <citation type="submission" date="2023-08" db="EMBL/GenBank/DDBJ databases">
        <authorList>
            <person name="Audoor S."/>
            <person name="Bilcke G."/>
        </authorList>
    </citation>
    <scope>NUCLEOTIDE SEQUENCE</scope>
</reference>
<feature type="non-terminal residue" evidence="1">
    <location>
        <position position="234"/>
    </location>
</feature>
<proteinExistence type="predicted"/>
<comment type="caution">
    <text evidence="1">The sequence shown here is derived from an EMBL/GenBank/DDBJ whole genome shotgun (WGS) entry which is preliminary data.</text>
</comment>
<organism evidence="1 2">
    <name type="scientific">Cylindrotheca closterium</name>
    <dbReference type="NCBI Taxonomy" id="2856"/>
    <lineage>
        <taxon>Eukaryota</taxon>
        <taxon>Sar</taxon>
        <taxon>Stramenopiles</taxon>
        <taxon>Ochrophyta</taxon>
        <taxon>Bacillariophyta</taxon>
        <taxon>Bacillariophyceae</taxon>
        <taxon>Bacillariophycidae</taxon>
        <taxon>Bacillariales</taxon>
        <taxon>Bacillariaceae</taxon>
        <taxon>Cylindrotheca</taxon>
    </lineage>
</organism>